<organism evidence="1 2">
    <name type="scientific">Phytoactinopolyspora alkaliphila</name>
    <dbReference type="NCBI Taxonomy" id="1783498"/>
    <lineage>
        <taxon>Bacteria</taxon>
        <taxon>Bacillati</taxon>
        <taxon>Actinomycetota</taxon>
        <taxon>Actinomycetes</taxon>
        <taxon>Jiangellales</taxon>
        <taxon>Jiangellaceae</taxon>
        <taxon>Phytoactinopolyspora</taxon>
    </lineage>
</organism>
<reference evidence="1 2" key="1">
    <citation type="submission" date="2020-02" db="EMBL/GenBank/DDBJ databases">
        <authorList>
            <person name="Li X.-J."/>
            <person name="Feng X.-M."/>
        </authorList>
    </citation>
    <scope>NUCLEOTIDE SEQUENCE [LARGE SCALE GENOMIC DNA]</scope>
    <source>
        <strain evidence="1 2">CGMCC 4.7225</strain>
    </source>
</reference>
<evidence type="ECO:0000313" key="1">
    <source>
        <dbReference type="EMBL" id="NED94195.1"/>
    </source>
</evidence>
<dbReference type="InterPro" id="IPR001646">
    <property type="entry name" value="5peptide_repeat"/>
</dbReference>
<evidence type="ECO:0000313" key="2">
    <source>
        <dbReference type="Proteomes" id="UP000469185"/>
    </source>
</evidence>
<dbReference type="Pfam" id="PF13599">
    <property type="entry name" value="Pentapeptide_4"/>
    <property type="match status" value="1"/>
</dbReference>
<dbReference type="SUPFAM" id="SSF141571">
    <property type="entry name" value="Pentapeptide repeat-like"/>
    <property type="match status" value="1"/>
</dbReference>
<dbReference type="Proteomes" id="UP000469185">
    <property type="component" value="Unassembled WGS sequence"/>
</dbReference>
<dbReference type="AlphaFoldDB" id="A0A6N9YGZ5"/>
<gene>
    <name evidence="1" type="ORF">G1H11_02615</name>
</gene>
<dbReference type="InterPro" id="IPR052949">
    <property type="entry name" value="PA_immunity-related"/>
</dbReference>
<accession>A0A6N9YGZ5</accession>
<dbReference type="Gene3D" id="2.160.20.80">
    <property type="entry name" value="E3 ubiquitin-protein ligase SopA"/>
    <property type="match status" value="1"/>
</dbReference>
<dbReference type="PANTHER" id="PTHR42999:SF1">
    <property type="entry name" value="PENTAPEPTIDE REPEAT-CONTAINING PROTEIN"/>
    <property type="match status" value="1"/>
</dbReference>
<dbReference type="PANTHER" id="PTHR42999">
    <property type="entry name" value="ANTIBIOTIC RESISTANCE PROTEIN MCBG"/>
    <property type="match status" value="1"/>
</dbReference>
<sequence length="253" mass="27503">MSQARFGPCVCLSTFFLSRSDDTRPAADRPEANVGKVTTVARQLADLPYGHLLEPHDGPLRPGAEYDTVLFDSLDFQDAEASGARFMECAFTTVTFSGGSVRCRFNEVWLRAVRVVGAELIEADWLDTTVLSSAFSGIEAYSSQFRRVVFEDCKFDSVNFRAAQFSDVVFEGCLLDEVDWSGAHLSGVSFPRSTLRGVRMPGVTMERVDFRGAAQLHLADGYGSLRGATVDGDQLAGIAPMLAAELGITVDYG</sequence>
<proteinExistence type="predicted"/>
<name>A0A6N9YGZ5_9ACTN</name>
<keyword evidence="2" id="KW-1185">Reference proteome</keyword>
<dbReference type="EMBL" id="JAAGOB010000001">
    <property type="protein sequence ID" value="NED94195.1"/>
    <property type="molecule type" value="Genomic_DNA"/>
</dbReference>
<protein>
    <submittedName>
        <fullName evidence="1">Pentapeptide repeat-containing protein</fullName>
    </submittedName>
</protein>
<comment type="caution">
    <text evidence="1">The sequence shown here is derived from an EMBL/GenBank/DDBJ whole genome shotgun (WGS) entry which is preliminary data.</text>
</comment>